<sequence>MTAIGCTGHQTLSELTRRRVAAAMATEIAKVEDELVGLCSLAVGADQIFANVLLASGGRLYAVIPCRGYAGTFDDEAARQEFERLLSAAHEVIELPFSEPSEEAFMAAGRAVADQCDLLLAVWDGQPAGGLGGTGDVVSHATDRSKKVKILWPEGSSRS</sequence>
<reference evidence="1 2" key="1">
    <citation type="submission" date="2019-10" db="EMBL/GenBank/DDBJ databases">
        <title>Rubrobacter sp nov SCSIO 52915 isolated from a deep-sea sediment in the South China Sea.</title>
        <authorList>
            <person name="Chen R.W."/>
        </authorList>
    </citation>
    <scope>NUCLEOTIDE SEQUENCE [LARGE SCALE GENOMIC DNA]</scope>
    <source>
        <strain evidence="1 2">SCSIO 52915</strain>
    </source>
</reference>
<protein>
    <submittedName>
        <fullName evidence="1">Uncharacterized protein</fullName>
    </submittedName>
</protein>
<dbReference type="Gene3D" id="3.40.50.450">
    <property type="match status" value="1"/>
</dbReference>
<proteinExistence type="predicted"/>
<gene>
    <name evidence="1" type="ORF">GBA65_07225</name>
</gene>
<name>A0A6G8PVW4_9ACTN</name>
<evidence type="ECO:0000313" key="2">
    <source>
        <dbReference type="Proteomes" id="UP000502706"/>
    </source>
</evidence>
<dbReference type="SUPFAM" id="SSF102405">
    <property type="entry name" value="MCP/YpsA-like"/>
    <property type="match status" value="1"/>
</dbReference>
<keyword evidence="2" id="KW-1185">Reference proteome</keyword>
<dbReference type="AlphaFoldDB" id="A0A6G8PVW4"/>
<dbReference type="EMBL" id="CP045121">
    <property type="protein sequence ID" value="QIN78344.1"/>
    <property type="molecule type" value="Genomic_DNA"/>
</dbReference>
<accession>A0A6G8PVW4</accession>
<organism evidence="1 2">
    <name type="scientific">Rubrobacter marinus</name>
    <dbReference type="NCBI Taxonomy" id="2653852"/>
    <lineage>
        <taxon>Bacteria</taxon>
        <taxon>Bacillati</taxon>
        <taxon>Actinomycetota</taxon>
        <taxon>Rubrobacteria</taxon>
        <taxon>Rubrobacterales</taxon>
        <taxon>Rubrobacteraceae</taxon>
        <taxon>Rubrobacter</taxon>
    </lineage>
</organism>
<dbReference type="KEGG" id="rmar:GBA65_07225"/>
<dbReference type="Proteomes" id="UP000502706">
    <property type="component" value="Chromosome"/>
</dbReference>
<evidence type="ECO:0000313" key="1">
    <source>
        <dbReference type="EMBL" id="QIN78344.1"/>
    </source>
</evidence>